<evidence type="ECO:0000313" key="6">
    <source>
        <dbReference type="Proteomes" id="UP000078559"/>
    </source>
</evidence>
<accession>A0A194W9V8</accession>
<sequence length="330" mass="36919">MIRTRTIHHTYSLIMAPSSNKPVIVQWIVDTRKLWPNAEKTPQLETAAARALALLTQDERKAVLRYLFVRDAKMALASHLLKHYVISKCCNVPWWETKITRNAKTKPVYVDAASGTSPIEFNVSHQAGLVALVASYGGTEGVDVGVDIVCVNERRDRDHAVVNKEGWPAFVDMHADVFAPSEASYLKYQILSAVPGLPAGATPAQLTDFKLRCFYTLWCLREAYVKMTGEALLASWLKVLEFRNFKPPKPTESFEGTLEDGSDVVRVHDIWFKGRKVDDANVCMRSLGPDYMTCTAIRTPQDKEVGLGIDLGAFEMIPIDDILKYAESKV</sequence>
<dbReference type="OrthoDB" id="26719at2759"/>
<dbReference type="GO" id="GO:0000287">
    <property type="term" value="F:magnesium ion binding"/>
    <property type="evidence" value="ECO:0007669"/>
    <property type="project" value="InterPro"/>
</dbReference>
<keyword evidence="2 5" id="KW-0808">Transferase</keyword>
<protein>
    <recommendedName>
        <fullName evidence="1">holo-[acyl-carrier-protein] synthase</fullName>
        <ecNumber evidence="1">2.7.8.7</ecNumber>
    </recommendedName>
</protein>
<evidence type="ECO:0000259" key="3">
    <source>
        <dbReference type="Pfam" id="PF01648"/>
    </source>
</evidence>
<dbReference type="SMR" id="A0A194W9V8"/>
<organism evidence="5 6">
    <name type="scientific">Cytospora mali</name>
    <name type="common">Apple Valsa canker fungus</name>
    <name type="synonym">Valsa mali</name>
    <dbReference type="NCBI Taxonomy" id="578113"/>
    <lineage>
        <taxon>Eukaryota</taxon>
        <taxon>Fungi</taxon>
        <taxon>Dikarya</taxon>
        <taxon>Ascomycota</taxon>
        <taxon>Pezizomycotina</taxon>
        <taxon>Sordariomycetes</taxon>
        <taxon>Sordariomycetidae</taxon>
        <taxon>Diaporthales</taxon>
        <taxon>Cytosporaceae</taxon>
        <taxon>Cytospora</taxon>
    </lineage>
</organism>
<dbReference type="InterPro" id="IPR037143">
    <property type="entry name" value="4-PPantetheinyl_Trfase_dom_sf"/>
</dbReference>
<dbReference type="EMBL" id="CM003107">
    <property type="protein sequence ID" value="KUI73241.1"/>
    <property type="molecule type" value="Genomic_DNA"/>
</dbReference>
<dbReference type="GO" id="GO:0019878">
    <property type="term" value="P:lysine biosynthetic process via aminoadipic acid"/>
    <property type="evidence" value="ECO:0007669"/>
    <property type="project" value="TreeGrafter"/>
</dbReference>
<dbReference type="PANTHER" id="PTHR12215:SF10">
    <property type="entry name" value="L-AMINOADIPATE-SEMIALDEHYDE DEHYDROGENASE-PHOSPHOPANTETHEINYL TRANSFERASE"/>
    <property type="match status" value="1"/>
</dbReference>
<dbReference type="InterPro" id="IPR050559">
    <property type="entry name" value="P-Pant_transferase_sf"/>
</dbReference>
<dbReference type="Proteomes" id="UP000078559">
    <property type="component" value="Chromosome 10"/>
</dbReference>
<gene>
    <name evidence="5" type="ORF">VM1G_08793</name>
</gene>
<evidence type="ECO:0000256" key="1">
    <source>
        <dbReference type="ARBA" id="ARBA00013172"/>
    </source>
</evidence>
<evidence type="ECO:0000259" key="4">
    <source>
        <dbReference type="Pfam" id="PF22624"/>
    </source>
</evidence>
<dbReference type="Gene3D" id="3.90.470.20">
    <property type="entry name" value="4'-phosphopantetheinyl transferase domain"/>
    <property type="match status" value="1"/>
</dbReference>
<reference evidence="5" key="1">
    <citation type="submission" date="2014-12" db="EMBL/GenBank/DDBJ databases">
        <title>Genome Sequence of Valsa Canker Pathogens Uncovers a Specific Adaption of Colonization on Woody Bark.</title>
        <authorList>
            <person name="Yin Z."/>
            <person name="Liu H."/>
            <person name="Gao X."/>
            <person name="Li Z."/>
            <person name="Song N."/>
            <person name="Ke X."/>
            <person name="Dai Q."/>
            <person name="Wu Y."/>
            <person name="Sun Y."/>
            <person name="Xu J.-R."/>
            <person name="Kang Z.K."/>
            <person name="Wang L."/>
            <person name="Huang L."/>
        </authorList>
    </citation>
    <scope>NUCLEOTIDE SEQUENCE [LARGE SCALE GENOMIC DNA]</scope>
    <source>
        <strain evidence="5">03-8</strain>
    </source>
</reference>
<feature type="domain" description="4'-phosphopantetheinyl transferase N-terminal" evidence="4">
    <location>
        <begin position="49"/>
        <end position="135"/>
    </location>
</feature>
<feature type="domain" description="4'-phosphopantetheinyl transferase" evidence="3">
    <location>
        <begin position="144"/>
        <end position="258"/>
    </location>
</feature>
<dbReference type="Pfam" id="PF01648">
    <property type="entry name" value="ACPS"/>
    <property type="match status" value="1"/>
</dbReference>
<dbReference type="EC" id="2.7.8.7" evidence="1"/>
<dbReference type="AlphaFoldDB" id="A0A194W9V8"/>
<dbReference type="SUPFAM" id="SSF56214">
    <property type="entry name" value="4'-phosphopantetheinyl transferase"/>
    <property type="match status" value="2"/>
</dbReference>
<evidence type="ECO:0000313" key="5">
    <source>
        <dbReference type="EMBL" id="KUI73241.1"/>
    </source>
</evidence>
<keyword evidence="6" id="KW-1185">Reference proteome</keyword>
<dbReference type="InterPro" id="IPR008278">
    <property type="entry name" value="4-PPantetheinyl_Trfase_dom"/>
</dbReference>
<dbReference type="InterPro" id="IPR055066">
    <property type="entry name" value="AASDHPPT_N"/>
</dbReference>
<evidence type="ECO:0000256" key="2">
    <source>
        <dbReference type="ARBA" id="ARBA00022679"/>
    </source>
</evidence>
<proteinExistence type="predicted"/>
<dbReference type="Pfam" id="PF22624">
    <property type="entry name" value="AASDHPPT_N"/>
    <property type="match status" value="1"/>
</dbReference>
<dbReference type="GO" id="GO:0005829">
    <property type="term" value="C:cytosol"/>
    <property type="evidence" value="ECO:0007669"/>
    <property type="project" value="TreeGrafter"/>
</dbReference>
<name>A0A194W9V8_CYTMA</name>
<dbReference type="PANTHER" id="PTHR12215">
    <property type="entry name" value="PHOSPHOPANTETHEINE TRANSFERASE"/>
    <property type="match status" value="1"/>
</dbReference>
<dbReference type="GO" id="GO:0008897">
    <property type="term" value="F:holo-[acyl-carrier-protein] synthase activity"/>
    <property type="evidence" value="ECO:0007669"/>
    <property type="project" value="UniProtKB-EC"/>
</dbReference>